<name>A0A918J7K4_9FLAO</name>
<keyword evidence="2" id="KW-1185">Reference proteome</keyword>
<dbReference type="AlphaFoldDB" id="A0A918J7K4"/>
<evidence type="ECO:0000313" key="2">
    <source>
        <dbReference type="Proteomes" id="UP000634668"/>
    </source>
</evidence>
<proteinExistence type="predicted"/>
<reference evidence="1" key="1">
    <citation type="journal article" date="2014" name="Int. J. Syst. Evol. Microbiol.">
        <title>Complete genome sequence of Corynebacterium casei LMG S-19264T (=DSM 44701T), isolated from a smear-ripened cheese.</title>
        <authorList>
            <consortium name="US DOE Joint Genome Institute (JGI-PGF)"/>
            <person name="Walter F."/>
            <person name="Albersmeier A."/>
            <person name="Kalinowski J."/>
            <person name="Ruckert C."/>
        </authorList>
    </citation>
    <scope>NUCLEOTIDE SEQUENCE</scope>
    <source>
        <strain evidence="1">KCTC 12113</strain>
    </source>
</reference>
<organism evidence="1 2">
    <name type="scientific">Arenibacter certesii</name>
    <dbReference type="NCBI Taxonomy" id="228955"/>
    <lineage>
        <taxon>Bacteria</taxon>
        <taxon>Pseudomonadati</taxon>
        <taxon>Bacteroidota</taxon>
        <taxon>Flavobacteriia</taxon>
        <taxon>Flavobacteriales</taxon>
        <taxon>Flavobacteriaceae</taxon>
        <taxon>Arenibacter</taxon>
    </lineage>
</organism>
<reference evidence="1" key="2">
    <citation type="submission" date="2020-09" db="EMBL/GenBank/DDBJ databases">
        <authorList>
            <person name="Sun Q."/>
            <person name="Kim S."/>
        </authorList>
    </citation>
    <scope>NUCLEOTIDE SEQUENCE</scope>
    <source>
        <strain evidence="1">KCTC 12113</strain>
    </source>
</reference>
<dbReference type="Proteomes" id="UP000634668">
    <property type="component" value="Unassembled WGS sequence"/>
</dbReference>
<gene>
    <name evidence="1" type="ORF">GCM10007383_36380</name>
</gene>
<comment type="caution">
    <text evidence="1">The sequence shown here is derived from an EMBL/GenBank/DDBJ whole genome shotgun (WGS) entry which is preliminary data.</text>
</comment>
<protein>
    <submittedName>
        <fullName evidence="1">Uncharacterized protein</fullName>
    </submittedName>
</protein>
<evidence type="ECO:0000313" key="1">
    <source>
        <dbReference type="EMBL" id="GGW49142.1"/>
    </source>
</evidence>
<dbReference type="RefSeq" id="WP_026814723.1">
    <property type="nucleotide sequence ID" value="NZ_BMWP01000039.1"/>
</dbReference>
<accession>A0A918J7K4</accession>
<dbReference type="EMBL" id="BMWP01000039">
    <property type="protein sequence ID" value="GGW49142.1"/>
    <property type="molecule type" value="Genomic_DNA"/>
</dbReference>
<sequence>MGVKYEKAVSESLTYDIKALELANSGQRSPPEDRFTHVQGKKGVLFRETYLNPHDHQGLIVAYTYLHQAKEEYGDFITNLAYTIGDENIEAIKGYHLYEEIDTHQVIFSILDVASISLAPIGADIIPDALGLVYALANGKRTEAGMYAVSVAAIGITQYGVAFVKSNNRFTLVAKFSNQGELVGYELKKADQVISSSNEKPLVSSFADNLKDAKKDFKDGLDIDFGSNTTFNIRDDVQSQFGGTIITKIDSTKDIVNQTEDAIGVLRLLDGVEADKLDSFLKSLNKTNLTDGQRLALLEKVKALNGDASFFVNDFADNVNELKLFAENDGLFNSWKVLNEVGETDLGSRIDDIEFVDNYIKKTFKTQTEVTSDILRSEGFDAWKMVKAKAKLVDNLNLGSFVKNIGDYEVYEKGEVFYRAISKSNYDDLEANNRLLGTGECTTSPNQSFSEDYNGYLMKFKLKLGTINDLIDIGITDGSILVKQQFGDLPTNQDIGGNWNQTRARFKKEGTQVNIALGKGTALQIFNDNLLEFELIQINPKNYD</sequence>